<accession>A0A0D3JFB3</accession>
<dbReference type="Proteomes" id="UP000013827">
    <property type="component" value="Unassembled WGS sequence"/>
</dbReference>
<organism evidence="6 7">
    <name type="scientific">Emiliania huxleyi (strain CCMP1516)</name>
    <dbReference type="NCBI Taxonomy" id="280463"/>
    <lineage>
        <taxon>Eukaryota</taxon>
        <taxon>Haptista</taxon>
        <taxon>Haptophyta</taxon>
        <taxon>Prymnesiophyceae</taxon>
        <taxon>Isochrysidales</taxon>
        <taxon>Noelaerhabdaceae</taxon>
        <taxon>Emiliania</taxon>
    </lineage>
</organism>
<name>A0A0D3JFB3_EMIH1</name>
<evidence type="ECO:0000256" key="2">
    <source>
        <dbReference type="ARBA" id="ARBA00022763"/>
    </source>
</evidence>
<dbReference type="Gene3D" id="1.10.340.30">
    <property type="entry name" value="Hypothetical protein, domain 2"/>
    <property type="match status" value="1"/>
</dbReference>
<dbReference type="KEGG" id="ehx:EMIHUDRAFT_435595"/>
<sequence>MASMATRSRALSTPRPRPTPVNTETPAAKKRRAQGADDVLDPRCEELIASLASMPPVGRAQRFRLSDAVRHVAMADGRRLEKVVINCGAPTLYSNVEDTEDVDTFRSLCRIVVGQQLAGAAAKTIWARFVTSLGGDASLITPEAVLASDMEALRSSAGLSNAKARSIFDLAAHYERGDLSDAVLLDPSLSAAELYAKLTAVKGIGPWSAHMYQMFGLLQPDIFPTGDLGVRNGIKEAFGLRGAGKNGALDEKRDKEKLEAAMAPFAPYRSLAAWYMWRCADTPSFLE</sequence>
<dbReference type="GO" id="GO:0005634">
    <property type="term" value="C:nucleus"/>
    <property type="evidence" value="ECO:0007669"/>
    <property type="project" value="TreeGrafter"/>
</dbReference>
<dbReference type="PANTHER" id="PTHR43003:SF5">
    <property type="entry name" value="DNA-3-METHYLADENINE GLYCOSYLASE"/>
    <property type="match status" value="1"/>
</dbReference>
<dbReference type="PaxDb" id="2903-EOD22198"/>
<evidence type="ECO:0000256" key="4">
    <source>
        <dbReference type="SAM" id="MobiDB-lite"/>
    </source>
</evidence>
<dbReference type="InterPro" id="IPR051912">
    <property type="entry name" value="Alkylbase_DNA_Glycosylase/TA"/>
</dbReference>
<dbReference type="GeneID" id="17267745"/>
<dbReference type="RefSeq" id="XP_005774627.1">
    <property type="nucleotide sequence ID" value="XM_005774570.1"/>
</dbReference>
<reference evidence="6" key="2">
    <citation type="submission" date="2024-10" db="UniProtKB">
        <authorList>
            <consortium name="EnsemblProtists"/>
        </authorList>
    </citation>
    <scope>IDENTIFICATION</scope>
</reference>
<evidence type="ECO:0000313" key="6">
    <source>
        <dbReference type="EnsemblProtists" id="EOD22198"/>
    </source>
</evidence>
<comment type="similarity">
    <text evidence="1">Belongs to the alkylbase DNA glycosidase AlkA family.</text>
</comment>
<evidence type="ECO:0000256" key="3">
    <source>
        <dbReference type="ARBA" id="ARBA00023204"/>
    </source>
</evidence>
<dbReference type="HOGENOM" id="CLU_000445_72_5_1"/>
<dbReference type="PANTHER" id="PTHR43003">
    <property type="entry name" value="DNA-3-METHYLADENINE GLYCOSYLASE"/>
    <property type="match status" value="1"/>
</dbReference>
<feature type="domain" description="HhH-GPD" evidence="5">
    <location>
        <begin position="113"/>
        <end position="281"/>
    </location>
</feature>
<dbReference type="FunFam" id="1.10.340.30:FF:000004">
    <property type="entry name" value="DNA-3-methyladenine glycosylase II"/>
    <property type="match status" value="1"/>
</dbReference>
<protein>
    <recommendedName>
        <fullName evidence="5">HhH-GPD domain-containing protein</fullName>
    </recommendedName>
</protein>
<dbReference type="STRING" id="2903.R1CHB1"/>
<dbReference type="EnsemblProtists" id="EOD22198">
    <property type="protein sequence ID" value="EOD22198"/>
    <property type="gene ID" value="EMIHUDRAFT_435595"/>
</dbReference>
<keyword evidence="2" id="KW-0227">DNA damage</keyword>
<dbReference type="AlphaFoldDB" id="A0A0D3JFB3"/>
<keyword evidence="7" id="KW-1185">Reference proteome</keyword>
<dbReference type="GO" id="GO:0008725">
    <property type="term" value="F:DNA-3-methyladenine glycosylase activity"/>
    <property type="evidence" value="ECO:0007669"/>
    <property type="project" value="TreeGrafter"/>
</dbReference>
<evidence type="ECO:0000256" key="1">
    <source>
        <dbReference type="ARBA" id="ARBA00010817"/>
    </source>
</evidence>
<feature type="compositionally biased region" description="Polar residues" evidence="4">
    <location>
        <begin position="1"/>
        <end position="11"/>
    </location>
</feature>
<proteinExistence type="inferred from homology"/>
<dbReference type="GO" id="GO:0032131">
    <property type="term" value="F:alkylated DNA binding"/>
    <property type="evidence" value="ECO:0007669"/>
    <property type="project" value="TreeGrafter"/>
</dbReference>
<dbReference type="eggNOG" id="KOG1918">
    <property type="taxonomic scope" value="Eukaryota"/>
</dbReference>
<evidence type="ECO:0000259" key="5">
    <source>
        <dbReference type="SMART" id="SM00478"/>
    </source>
</evidence>
<dbReference type="OMA" id="CCCANDG"/>
<dbReference type="GO" id="GO:0006307">
    <property type="term" value="P:DNA alkylation repair"/>
    <property type="evidence" value="ECO:0007669"/>
    <property type="project" value="TreeGrafter"/>
</dbReference>
<dbReference type="Pfam" id="PF00730">
    <property type="entry name" value="HhH-GPD"/>
    <property type="match status" value="1"/>
</dbReference>
<dbReference type="InterPro" id="IPR011257">
    <property type="entry name" value="DNA_glycosylase"/>
</dbReference>
<dbReference type="GO" id="GO:0043916">
    <property type="term" value="F:DNA-7-methylguanine glycosylase activity"/>
    <property type="evidence" value="ECO:0007669"/>
    <property type="project" value="TreeGrafter"/>
</dbReference>
<dbReference type="Gene3D" id="1.10.1670.40">
    <property type="match status" value="1"/>
</dbReference>
<dbReference type="InterPro" id="IPR003265">
    <property type="entry name" value="HhH-GPD_domain"/>
</dbReference>
<reference evidence="7" key="1">
    <citation type="journal article" date="2013" name="Nature">
        <title>Pan genome of the phytoplankton Emiliania underpins its global distribution.</title>
        <authorList>
            <person name="Read B.A."/>
            <person name="Kegel J."/>
            <person name="Klute M.J."/>
            <person name="Kuo A."/>
            <person name="Lefebvre S.C."/>
            <person name="Maumus F."/>
            <person name="Mayer C."/>
            <person name="Miller J."/>
            <person name="Monier A."/>
            <person name="Salamov A."/>
            <person name="Young J."/>
            <person name="Aguilar M."/>
            <person name="Claverie J.M."/>
            <person name="Frickenhaus S."/>
            <person name="Gonzalez K."/>
            <person name="Herman E.K."/>
            <person name="Lin Y.C."/>
            <person name="Napier J."/>
            <person name="Ogata H."/>
            <person name="Sarno A.F."/>
            <person name="Shmutz J."/>
            <person name="Schroeder D."/>
            <person name="de Vargas C."/>
            <person name="Verret F."/>
            <person name="von Dassow P."/>
            <person name="Valentin K."/>
            <person name="Van de Peer Y."/>
            <person name="Wheeler G."/>
            <person name="Dacks J.B."/>
            <person name="Delwiche C.F."/>
            <person name="Dyhrman S.T."/>
            <person name="Glockner G."/>
            <person name="John U."/>
            <person name="Richards T."/>
            <person name="Worden A.Z."/>
            <person name="Zhang X."/>
            <person name="Grigoriev I.V."/>
            <person name="Allen A.E."/>
            <person name="Bidle K."/>
            <person name="Borodovsky M."/>
            <person name="Bowler C."/>
            <person name="Brownlee C."/>
            <person name="Cock J.M."/>
            <person name="Elias M."/>
            <person name="Gladyshev V.N."/>
            <person name="Groth M."/>
            <person name="Guda C."/>
            <person name="Hadaegh A."/>
            <person name="Iglesias-Rodriguez M.D."/>
            <person name="Jenkins J."/>
            <person name="Jones B.M."/>
            <person name="Lawson T."/>
            <person name="Leese F."/>
            <person name="Lindquist E."/>
            <person name="Lobanov A."/>
            <person name="Lomsadze A."/>
            <person name="Malik S.B."/>
            <person name="Marsh M.E."/>
            <person name="Mackinder L."/>
            <person name="Mock T."/>
            <person name="Mueller-Roeber B."/>
            <person name="Pagarete A."/>
            <person name="Parker M."/>
            <person name="Probert I."/>
            <person name="Quesneville H."/>
            <person name="Raines C."/>
            <person name="Rensing S.A."/>
            <person name="Riano-Pachon D.M."/>
            <person name="Richier S."/>
            <person name="Rokitta S."/>
            <person name="Shiraiwa Y."/>
            <person name="Soanes D.M."/>
            <person name="van der Giezen M."/>
            <person name="Wahlund T.M."/>
            <person name="Williams B."/>
            <person name="Wilson W."/>
            <person name="Wolfe G."/>
            <person name="Wurch L.L."/>
        </authorList>
    </citation>
    <scope>NUCLEOTIDE SEQUENCE</scope>
</reference>
<dbReference type="GO" id="GO:0032993">
    <property type="term" value="C:protein-DNA complex"/>
    <property type="evidence" value="ECO:0007669"/>
    <property type="project" value="TreeGrafter"/>
</dbReference>
<feature type="region of interest" description="Disordered" evidence="4">
    <location>
        <begin position="1"/>
        <end position="36"/>
    </location>
</feature>
<dbReference type="GO" id="GO:0006285">
    <property type="term" value="P:base-excision repair, AP site formation"/>
    <property type="evidence" value="ECO:0007669"/>
    <property type="project" value="TreeGrafter"/>
</dbReference>
<dbReference type="SUPFAM" id="SSF48150">
    <property type="entry name" value="DNA-glycosylase"/>
    <property type="match status" value="1"/>
</dbReference>
<keyword evidence="3" id="KW-0234">DNA repair</keyword>
<dbReference type="CDD" id="cd00056">
    <property type="entry name" value="ENDO3c"/>
    <property type="match status" value="1"/>
</dbReference>
<dbReference type="SMART" id="SM00478">
    <property type="entry name" value="ENDO3c"/>
    <property type="match status" value="1"/>
</dbReference>
<evidence type="ECO:0000313" key="7">
    <source>
        <dbReference type="Proteomes" id="UP000013827"/>
    </source>
</evidence>